<name>A0A6J5M2D0_9CAUD</name>
<protein>
    <submittedName>
        <fullName evidence="1">Essential recombination function protein</fullName>
    </submittedName>
</protein>
<evidence type="ECO:0000313" key="1">
    <source>
        <dbReference type="EMBL" id="CAB4140322.1"/>
    </source>
</evidence>
<gene>
    <name evidence="1" type="ORF">UFOVP409_28</name>
    <name evidence="2" type="ORF">UFOVP684_7</name>
</gene>
<sequence>MENFEVYAKLQKCRVELQNMELKKSGHNKFAGYRYFELGDILPAINTLFDIYGLCYSLQFDRDMANMFIVDVATGNSIKFCCPMESAILKGCQPVQNLGGSISYISRYLLVMALAVSEHDAVDASEPLKEKKATISATDGAREALDARLGSLVDKLAAHIQAQFDAGNEWAAFEAWDLRDQKTFDETATTAVWSQLSSKCKSTLKLMAKEANGESK</sequence>
<reference evidence="1" key="1">
    <citation type="submission" date="2020-04" db="EMBL/GenBank/DDBJ databases">
        <authorList>
            <person name="Chiriac C."/>
            <person name="Salcher M."/>
            <person name="Ghai R."/>
            <person name="Kavagutti S V."/>
        </authorList>
    </citation>
    <scope>NUCLEOTIDE SEQUENCE</scope>
</reference>
<proteinExistence type="predicted"/>
<dbReference type="InterPro" id="IPR007499">
    <property type="entry name" value="ERF_bacteria_virus"/>
</dbReference>
<organism evidence="1">
    <name type="scientific">uncultured Caudovirales phage</name>
    <dbReference type="NCBI Taxonomy" id="2100421"/>
    <lineage>
        <taxon>Viruses</taxon>
        <taxon>Duplodnaviria</taxon>
        <taxon>Heunggongvirae</taxon>
        <taxon>Uroviricota</taxon>
        <taxon>Caudoviricetes</taxon>
        <taxon>Peduoviridae</taxon>
        <taxon>Maltschvirus</taxon>
        <taxon>Maltschvirus maltsch</taxon>
    </lineage>
</organism>
<dbReference type="Pfam" id="PF04404">
    <property type="entry name" value="ERF"/>
    <property type="match status" value="1"/>
</dbReference>
<accession>A0A6J5M2D0</accession>
<dbReference type="EMBL" id="LR796382">
    <property type="protein sequence ID" value="CAB4140322.1"/>
    <property type="molecule type" value="Genomic_DNA"/>
</dbReference>
<evidence type="ECO:0000313" key="2">
    <source>
        <dbReference type="EMBL" id="CAB4157211.1"/>
    </source>
</evidence>
<dbReference type="EMBL" id="LR796652">
    <property type="protein sequence ID" value="CAB4157211.1"/>
    <property type="molecule type" value="Genomic_DNA"/>
</dbReference>